<dbReference type="GeneID" id="62164281"/>
<dbReference type="OrthoDB" id="9997739at2759"/>
<keyword evidence="2" id="KW-1185">Reference proteome</keyword>
<dbReference type="RefSeq" id="XP_038743581.1">
    <property type="nucleotide sequence ID" value="XM_038891207.1"/>
</dbReference>
<protein>
    <recommendedName>
        <fullName evidence="3">BTB domain-containing protein</fullName>
    </recommendedName>
</protein>
<comment type="caution">
    <text evidence="1">The sequence shown here is derived from an EMBL/GenBank/DDBJ whole genome shotgun (WGS) entry which is preliminary data.</text>
</comment>
<proteinExistence type="predicted"/>
<name>A0A9P6I8R9_9PEZI</name>
<dbReference type="Proteomes" id="UP000781932">
    <property type="component" value="Unassembled WGS sequence"/>
</dbReference>
<evidence type="ECO:0008006" key="3">
    <source>
        <dbReference type="Google" id="ProtNLM"/>
    </source>
</evidence>
<sequence length="292" mass="33392">MKEAKEGYADWEHWDIQTILRFSEFVYTGDYQEPVVPGRAGQISSTEHNDLLLEPPVEPEPVLRTRKERSSRPCWDSFKRLYPDPQPKSSQNVREEAADFGEVLLSDVDIIVSGDMFTFIVGAEEQTFLLHGDVVAQQSAALDNLINSGMKESVERTFQRLYPEPPRESIMGGFTDDHTDMFVSIAMVYVFADCYGIKGLQELSLRKLREALVQFDLHPPGVPDITELIRYTYENTMERQNGQRDALRSLISLYAACKVKELMEDEEFPKLLDELGGDFSRALVEDMMGRFD</sequence>
<evidence type="ECO:0000313" key="1">
    <source>
        <dbReference type="EMBL" id="KAF9874120.1"/>
    </source>
</evidence>
<organism evidence="1 2">
    <name type="scientific">Colletotrichum karsti</name>
    <dbReference type="NCBI Taxonomy" id="1095194"/>
    <lineage>
        <taxon>Eukaryota</taxon>
        <taxon>Fungi</taxon>
        <taxon>Dikarya</taxon>
        <taxon>Ascomycota</taxon>
        <taxon>Pezizomycotina</taxon>
        <taxon>Sordariomycetes</taxon>
        <taxon>Hypocreomycetidae</taxon>
        <taxon>Glomerellales</taxon>
        <taxon>Glomerellaceae</taxon>
        <taxon>Colletotrichum</taxon>
        <taxon>Colletotrichum boninense species complex</taxon>
    </lineage>
</organism>
<dbReference type="PANTHER" id="PTHR47843">
    <property type="entry name" value="BTB DOMAIN-CONTAINING PROTEIN-RELATED"/>
    <property type="match status" value="1"/>
</dbReference>
<evidence type="ECO:0000313" key="2">
    <source>
        <dbReference type="Proteomes" id="UP000781932"/>
    </source>
</evidence>
<gene>
    <name evidence="1" type="ORF">CkaCkLH20_08492</name>
</gene>
<reference evidence="1" key="2">
    <citation type="submission" date="2020-11" db="EMBL/GenBank/DDBJ databases">
        <title>Whole genome sequencing of Colletotrichum sp.</title>
        <authorList>
            <person name="Li H."/>
        </authorList>
    </citation>
    <scope>NUCLEOTIDE SEQUENCE</scope>
    <source>
        <strain evidence="1">CkLH20</strain>
    </source>
</reference>
<accession>A0A9P6I8R9</accession>
<dbReference type="AlphaFoldDB" id="A0A9P6I8R9"/>
<dbReference type="EMBL" id="JAATWM020000028">
    <property type="protein sequence ID" value="KAF9874120.1"/>
    <property type="molecule type" value="Genomic_DNA"/>
</dbReference>
<reference evidence="1" key="1">
    <citation type="submission" date="2020-03" db="EMBL/GenBank/DDBJ databases">
        <authorList>
            <person name="He L."/>
        </authorList>
    </citation>
    <scope>NUCLEOTIDE SEQUENCE</scope>
    <source>
        <strain evidence="1">CkLH20</strain>
    </source>
</reference>